<feature type="domain" description="Sulfatase N-terminal" evidence="5">
    <location>
        <begin position="29"/>
        <end position="398"/>
    </location>
</feature>
<evidence type="ECO:0000256" key="2">
    <source>
        <dbReference type="ARBA" id="ARBA00022801"/>
    </source>
</evidence>
<dbReference type="InterPro" id="IPR017850">
    <property type="entry name" value="Alkaline_phosphatase_core_sf"/>
</dbReference>
<feature type="signal peptide" evidence="4">
    <location>
        <begin position="1"/>
        <end position="24"/>
    </location>
</feature>
<feature type="chain" id="PRO_5037251609" evidence="4">
    <location>
        <begin position="25"/>
        <end position="511"/>
    </location>
</feature>
<dbReference type="EMBL" id="JAENIK010000013">
    <property type="protein sequence ID" value="MBK1818018.1"/>
    <property type="molecule type" value="Genomic_DNA"/>
</dbReference>
<evidence type="ECO:0000256" key="1">
    <source>
        <dbReference type="ARBA" id="ARBA00008779"/>
    </source>
</evidence>
<name>A0A934VC70_9BACT</name>
<dbReference type="PANTHER" id="PTHR43751:SF6">
    <property type="entry name" value="N-ACETYLGALACTOSAMINE-6-O-SULFATASE"/>
    <property type="match status" value="1"/>
</dbReference>
<dbReference type="InterPro" id="IPR024607">
    <property type="entry name" value="Sulfatase_CS"/>
</dbReference>
<dbReference type="GO" id="GO:0016787">
    <property type="term" value="F:hydrolase activity"/>
    <property type="evidence" value="ECO:0007669"/>
    <property type="project" value="UniProtKB-KW"/>
</dbReference>
<dbReference type="Gene3D" id="3.30.1120.10">
    <property type="match status" value="1"/>
</dbReference>
<comment type="caution">
    <text evidence="6">The sequence shown here is derived from an EMBL/GenBank/DDBJ whole genome shotgun (WGS) entry which is preliminary data.</text>
</comment>
<proteinExistence type="inferred from homology"/>
<dbReference type="PANTHER" id="PTHR43751">
    <property type="entry name" value="SULFATASE"/>
    <property type="match status" value="1"/>
</dbReference>
<dbReference type="Proteomes" id="UP000600139">
    <property type="component" value="Unassembled WGS sequence"/>
</dbReference>
<dbReference type="InterPro" id="IPR052701">
    <property type="entry name" value="GAG_Ulvan_Degrading_Sulfatases"/>
</dbReference>
<dbReference type="AlphaFoldDB" id="A0A934VC70"/>
<protein>
    <submittedName>
        <fullName evidence="6">Sulfatase-like hydrolase/transferase</fullName>
    </submittedName>
</protein>
<accession>A0A934VC70</accession>
<evidence type="ECO:0000313" key="7">
    <source>
        <dbReference type="Proteomes" id="UP000600139"/>
    </source>
</evidence>
<dbReference type="PROSITE" id="PS00149">
    <property type="entry name" value="SULFATASE_2"/>
    <property type="match status" value="1"/>
</dbReference>
<sequence>MPAPHSFLSRLTFVSLALSAIAPAADKLPNIVLIYADDIGYGDIGSYGAKRISTPNIDKIAAAGIRHTNGHSAAATCTPSRYSLMTGRYAWRQQGTNILPGDANLIIRPGSLTLPSLLAKAGYETGVVGKWHLGLGDSKIDWNKEIKPGPLEIGFGSAFIIPATGDRVPTVFVEDHRVRNLDPADPLEVSYQENFPGEPTGKDNPELLRVRHSHGHNQSIHGGIGRIGYQRGGRAARWTDENIADDITAKAVSFIEGRKDKPFFLFFATHDAHVPRTPNPRFVGKTPLGPRGDAIAEFDWSVGEIANTLDRLGLADNTLVIISSDNGPVLDDGYQDGAPEKNGDHRPGGPWRGGKTSAFEAATRVPFIVRWPARVKPGVSGALVSQIDLTASLASLTGQALAADDAPDSFNQLATLLGESKKDRDYLVSQGSAASITRDGWKYIEPVKGQKPTKIAASTNTETGRDNVPQLYHLTEDPGETTNAAAEHPGRVAELVKLLEEVRSRKSTRPE</sequence>
<feature type="region of interest" description="Disordered" evidence="3">
    <location>
        <begin position="331"/>
        <end position="355"/>
    </location>
</feature>
<keyword evidence="7" id="KW-1185">Reference proteome</keyword>
<evidence type="ECO:0000256" key="3">
    <source>
        <dbReference type="SAM" id="MobiDB-lite"/>
    </source>
</evidence>
<keyword evidence="2 6" id="KW-0378">Hydrolase</keyword>
<keyword evidence="4" id="KW-0732">Signal</keyword>
<dbReference type="CDD" id="cd16143">
    <property type="entry name" value="ARS_like"/>
    <property type="match status" value="1"/>
</dbReference>
<dbReference type="RefSeq" id="WP_200352973.1">
    <property type="nucleotide sequence ID" value="NZ_BAABHZ010000002.1"/>
</dbReference>
<reference evidence="6" key="1">
    <citation type="submission" date="2021-01" db="EMBL/GenBank/DDBJ databases">
        <title>Modified the classification status of verrucomicrobia.</title>
        <authorList>
            <person name="Feng X."/>
        </authorList>
    </citation>
    <scope>NUCLEOTIDE SEQUENCE</scope>
    <source>
        <strain evidence="6">JCM 18052</strain>
    </source>
</reference>
<feature type="compositionally biased region" description="Basic and acidic residues" evidence="3">
    <location>
        <begin position="338"/>
        <end position="347"/>
    </location>
</feature>
<evidence type="ECO:0000256" key="4">
    <source>
        <dbReference type="SAM" id="SignalP"/>
    </source>
</evidence>
<dbReference type="InterPro" id="IPR000917">
    <property type="entry name" value="Sulfatase_N"/>
</dbReference>
<gene>
    <name evidence="6" type="ORF">JIN84_20515</name>
</gene>
<evidence type="ECO:0000313" key="6">
    <source>
        <dbReference type="EMBL" id="MBK1818018.1"/>
    </source>
</evidence>
<comment type="similarity">
    <text evidence="1">Belongs to the sulfatase family.</text>
</comment>
<dbReference type="PROSITE" id="PS00523">
    <property type="entry name" value="SULFATASE_1"/>
    <property type="match status" value="1"/>
</dbReference>
<dbReference type="Gene3D" id="3.40.720.10">
    <property type="entry name" value="Alkaline Phosphatase, subunit A"/>
    <property type="match status" value="1"/>
</dbReference>
<dbReference type="SUPFAM" id="SSF53649">
    <property type="entry name" value="Alkaline phosphatase-like"/>
    <property type="match status" value="1"/>
</dbReference>
<organism evidence="6 7">
    <name type="scientific">Luteolibacter yonseiensis</name>
    <dbReference type="NCBI Taxonomy" id="1144680"/>
    <lineage>
        <taxon>Bacteria</taxon>
        <taxon>Pseudomonadati</taxon>
        <taxon>Verrucomicrobiota</taxon>
        <taxon>Verrucomicrobiia</taxon>
        <taxon>Verrucomicrobiales</taxon>
        <taxon>Verrucomicrobiaceae</taxon>
        <taxon>Luteolibacter</taxon>
    </lineage>
</organism>
<dbReference type="Pfam" id="PF00884">
    <property type="entry name" value="Sulfatase"/>
    <property type="match status" value="1"/>
</dbReference>
<evidence type="ECO:0000259" key="5">
    <source>
        <dbReference type="Pfam" id="PF00884"/>
    </source>
</evidence>